<feature type="compositionally biased region" description="Low complexity" evidence="1">
    <location>
        <begin position="535"/>
        <end position="546"/>
    </location>
</feature>
<accession>A0A815PNQ3</accession>
<reference evidence="2" key="1">
    <citation type="submission" date="2021-02" db="EMBL/GenBank/DDBJ databases">
        <authorList>
            <person name="Nowell W R."/>
        </authorList>
    </citation>
    <scope>NUCLEOTIDE SEQUENCE</scope>
</reference>
<feature type="compositionally biased region" description="Polar residues" evidence="1">
    <location>
        <begin position="813"/>
        <end position="824"/>
    </location>
</feature>
<evidence type="ECO:0000313" key="3">
    <source>
        <dbReference type="Proteomes" id="UP000663845"/>
    </source>
</evidence>
<dbReference type="AlphaFoldDB" id="A0A815PNQ3"/>
<feature type="compositionally biased region" description="Basic residues" evidence="1">
    <location>
        <begin position="472"/>
        <end position="482"/>
    </location>
</feature>
<feature type="compositionally biased region" description="Basic residues" evidence="1">
    <location>
        <begin position="547"/>
        <end position="556"/>
    </location>
</feature>
<feature type="region of interest" description="Disordered" evidence="1">
    <location>
        <begin position="513"/>
        <end position="643"/>
    </location>
</feature>
<feature type="compositionally biased region" description="Acidic residues" evidence="1">
    <location>
        <begin position="236"/>
        <end position="254"/>
    </location>
</feature>
<feature type="compositionally biased region" description="Low complexity" evidence="1">
    <location>
        <begin position="875"/>
        <end position="891"/>
    </location>
</feature>
<organism evidence="2 3">
    <name type="scientific">Adineta steineri</name>
    <dbReference type="NCBI Taxonomy" id="433720"/>
    <lineage>
        <taxon>Eukaryota</taxon>
        <taxon>Metazoa</taxon>
        <taxon>Spiralia</taxon>
        <taxon>Gnathifera</taxon>
        <taxon>Rotifera</taxon>
        <taxon>Eurotatoria</taxon>
        <taxon>Bdelloidea</taxon>
        <taxon>Adinetida</taxon>
        <taxon>Adinetidae</taxon>
        <taxon>Adineta</taxon>
    </lineage>
</organism>
<proteinExistence type="predicted"/>
<feature type="compositionally biased region" description="Low complexity" evidence="1">
    <location>
        <begin position="935"/>
        <end position="947"/>
    </location>
</feature>
<feature type="compositionally biased region" description="Polar residues" evidence="1">
    <location>
        <begin position="951"/>
        <end position="965"/>
    </location>
</feature>
<evidence type="ECO:0000256" key="1">
    <source>
        <dbReference type="SAM" id="MobiDB-lite"/>
    </source>
</evidence>
<gene>
    <name evidence="2" type="ORF">JYZ213_LOCUS40704</name>
</gene>
<feature type="region of interest" description="Disordered" evidence="1">
    <location>
        <begin position="452"/>
        <end position="500"/>
    </location>
</feature>
<feature type="region of interest" description="Disordered" evidence="1">
    <location>
        <begin position="1053"/>
        <end position="1083"/>
    </location>
</feature>
<comment type="caution">
    <text evidence="2">The sequence shown here is derived from an EMBL/GenBank/DDBJ whole genome shotgun (WGS) entry which is preliminary data.</text>
</comment>
<feature type="compositionally biased region" description="Polar residues" evidence="1">
    <location>
        <begin position="513"/>
        <end position="529"/>
    </location>
</feature>
<feature type="region of interest" description="Disordered" evidence="1">
    <location>
        <begin position="926"/>
        <end position="993"/>
    </location>
</feature>
<feature type="region of interest" description="Disordered" evidence="1">
    <location>
        <begin position="1098"/>
        <end position="1121"/>
    </location>
</feature>
<feature type="compositionally biased region" description="Low complexity" evidence="1">
    <location>
        <begin position="455"/>
        <end position="471"/>
    </location>
</feature>
<feature type="region of interest" description="Disordered" evidence="1">
    <location>
        <begin position="1"/>
        <end position="24"/>
    </location>
</feature>
<feature type="region of interest" description="Disordered" evidence="1">
    <location>
        <begin position="168"/>
        <end position="258"/>
    </location>
</feature>
<feature type="compositionally biased region" description="Low complexity" evidence="1">
    <location>
        <begin position="827"/>
        <end position="860"/>
    </location>
</feature>
<dbReference type="EMBL" id="CAJNOG010001528">
    <property type="protein sequence ID" value="CAF1451332.1"/>
    <property type="molecule type" value="Genomic_DNA"/>
</dbReference>
<feature type="compositionally biased region" description="Low complexity" evidence="1">
    <location>
        <begin position="342"/>
        <end position="351"/>
    </location>
</feature>
<feature type="compositionally biased region" description="Acidic residues" evidence="1">
    <location>
        <begin position="319"/>
        <end position="328"/>
    </location>
</feature>
<feature type="compositionally biased region" description="Low complexity" evidence="1">
    <location>
        <begin position="197"/>
        <end position="216"/>
    </location>
</feature>
<feature type="region of interest" description="Disordered" evidence="1">
    <location>
        <begin position="127"/>
        <end position="149"/>
    </location>
</feature>
<feature type="region of interest" description="Disordered" evidence="1">
    <location>
        <begin position="687"/>
        <end position="896"/>
    </location>
</feature>
<sequence length="1256" mass="142349">MSNLPLQSAVIHNDDNDEEINSTNNKYSTVNSRITSPLIIKRQQNIETEIANNQAYDEIHDLQPKHSLIKKTNNDNSIQYNQSKRNNSHELMQGNYYDQTRFNLNHLSEPVLIDINVEDYKKTIAPVSTSKNNSNKTRSSSPPFGNTSESIQQGIAQSAGVLLELNKKHHHQKNSMKNNNKSHERTLKTDDNNKPRSISSSSSSSSDCSTSDSSTSNKHHENNDQTSIPYEKLLNDDDDEDGNNNDKEEEEELAEQPKKLITESTTLLNKNLSQTYGTQSTNERSKYLPNNGYNSHGSSITTKSSSDNSGSIRTNSGSDNDEESDEEPYTTNSTPLNDHHTTSSSKTINKSNDIRYSYSNEQTSYQSGRSYAIRSEQIGNNDEHHLQVPRLKQAPNDDQNRNNNNNNNNKLNSGTDHNILPYTSKWPLQQSSNNQTNTLLSSSHQNRNLIERQDQQQQQNHSNLSRNNSRQHQTRTTKKRKQSQQQEIIRTELIPGHRGDRDVDELVMFIDGNTSKQRQNSSSLHSNDINKTKHNSLNNDSNSNKTTSRKKSRKSIKNLQQSLSSTTTNNENEISTEQSIQSENFIDKDNQTTHSSTVNLTDQSSEHTNIPKTNNSNNNDESHLNPIKINSTNTTNGKSSLPNWFEQTRNTSIENDDIDSYCLSPTITNNLNSEIISEPFVTVTHRRRLTKDRRQDNNSTLRSSRIPPPPSSSSSNINDKRRILPTSHNGIQRPIIRNHFSNNKPVNSSIPVEENTSTHRRRLTKDRRQDNNSTLRSSRIPPPPSSSSSNINDKRRILPTSHNGIQRPIIRNHFSNNKPVNSSIPVEENTSKQNNNNNSTHSESISNQSSIQAEQSSSSTVVNPINDHSIEKQQLSPRLSSHSSSSSLSSLIKRQSKPPPVVFLNKSIDIELNDVSFGFDLDTTTLNKSSDEINDNNNNNNKSLTNENDLESINPSVESIPSTDTITEKTTRKFQQRNNNRGPQFYSGSDIRPHQHRNYQPQSPYNIDPLLLLQYNQRVANYSQQLAYMNLLRTQYMTQQSSYVYLSNAYTTAPTAATVPPPPTTTNETDADDETNQTSSEPIPEPLLVYATPTGQYYFQPASTKNDSEHQHQQQQQQATPMPTVYTTTPTMYPSHYFYPPQAQHLLTSHPAYFQPIPSTSLLINTKSEQNDIDDVIINDDDYEKSTKLYLSTRQQSSSDIMSNALQLVYSQQKRNAQTDRFNLDDLTAYLAMKWTDTVDHYEQGDNRILLVDEQS</sequence>
<feature type="compositionally biased region" description="Low complexity" evidence="1">
    <location>
        <begin position="294"/>
        <end position="318"/>
    </location>
</feature>
<feature type="compositionally biased region" description="Low complexity" evidence="1">
    <location>
        <begin position="557"/>
        <end position="580"/>
    </location>
</feature>
<feature type="region of interest" description="Disordered" evidence="1">
    <location>
        <begin position="274"/>
        <end position="352"/>
    </location>
</feature>
<protein>
    <submittedName>
        <fullName evidence="2">Uncharacterized protein</fullName>
    </submittedName>
</protein>
<feature type="region of interest" description="Disordered" evidence="1">
    <location>
        <begin position="392"/>
        <end position="422"/>
    </location>
</feature>
<name>A0A815PNQ3_9BILA</name>
<feature type="compositionally biased region" description="Basic and acidic residues" evidence="1">
    <location>
        <begin position="181"/>
        <end position="194"/>
    </location>
</feature>
<evidence type="ECO:0000313" key="2">
    <source>
        <dbReference type="EMBL" id="CAF1451332.1"/>
    </source>
</evidence>
<feature type="compositionally biased region" description="Polar residues" evidence="1">
    <location>
        <begin position="739"/>
        <end position="750"/>
    </location>
</feature>
<feature type="compositionally biased region" description="Polar residues" evidence="1">
    <location>
        <begin position="592"/>
        <end position="613"/>
    </location>
</feature>
<feature type="compositionally biased region" description="Low complexity" evidence="1">
    <location>
        <begin position="128"/>
        <end position="141"/>
    </location>
</feature>
<feature type="compositionally biased region" description="Polar residues" evidence="1">
    <location>
        <begin position="628"/>
        <end position="643"/>
    </location>
</feature>
<dbReference type="Proteomes" id="UP000663845">
    <property type="component" value="Unassembled WGS sequence"/>
</dbReference>